<keyword evidence="3" id="KW-1185">Reference proteome</keyword>
<protein>
    <submittedName>
        <fullName evidence="2">Class I SAM-dependent methyltransferase</fullName>
    </submittedName>
</protein>
<keyword evidence="2" id="KW-0808">Transferase</keyword>
<comment type="caution">
    <text evidence="2">The sequence shown here is derived from an EMBL/GenBank/DDBJ whole genome shotgun (WGS) entry which is preliminary data.</text>
</comment>
<name>A0ABX1CRF6_9SPHN</name>
<evidence type="ECO:0000259" key="1">
    <source>
        <dbReference type="Pfam" id="PF13649"/>
    </source>
</evidence>
<dbReference type="InterPro" id="IPR041698">
    <property type="entry name" value="Methyltransf_25"/>
</dbReference>
<dbReference type="GO" id="GO:0008168">
    <property type="term" value="F:methyltransferase activity"/>
    <property type="evidence" value="ECO:0007669"/>
    <property type="project" value="UniProtKB-KW"/>
</dbReference>
<evidence type="ECO:0000313" key="2">
    <source>
        <dbReference type="EMBL" id="NJR78317.1"/>
    </source>
</evidence>
<dbReference type="GO" id="GO:0032259">
    <property type="term" value="P:methylation"/>
    <property type="evidence" value="ECO:0007669"/>
    <property type="project" value="UniProtKB-KW"/>
</dbReference>
<dbReference type="CDD" id="cd02440">
    <property type="entry name" value="AdoMet_MTases"/>
    <property type="match status" value="1"/>
</dbReference>
<organism evidence="2 3">
    <name type="scientific">Sphingomonas corticis</name>
    <dbReference type="NCBI Taxonomy" id="2722791"/>
    <lineage>
        <taxon>Bacteria</taxon>
        <taxon>Pseudomonadati</taxon>
        <taxon>Pseudomonadota</taxon>
        <taxon>Alphaproteobacteria</taxon>
        <taxon>Sphingomonadales</taxon>
        <taxon>Sphingomonadaceae</taxon>
        <taxon>Sphingomonas</taxon>
    </lineage>
</organism>
<dbReference type="Proteomes" id="UP000732399">
    <property type="component" value="Unassembled WGS sequence"/>
</dbReference>
<reference evidence="2 3" key="1">
    <citation type="submission" date="2020-03" db="EMBL/GenBank/DDBJ databases">
        <authorList>
            <person name="Wang L."/>
            <person name="He N."/>
            <person name="Li Y."/>
            <person name="Fang Y."/>
            <person name="Zhang F."/>
        </authorList>
    </citation>
    <scope>NUCLEOTIDE SEQUENCE [LARGE SCALE GENOMIC DNA]</scope>
    <source>
        <strain evidence="2 3">36D10-4-7</strain>
    </source>
</reference>
<dbReference type="SUPFAM" id="SSF53335">
    <property type="entry name" value="S-adenosyl-L-methionine-dependent methyltransferases"/>
    <property type="match status" value="1"/>
</dbReference>
<gene>
    <name evidence="2" type="ORF">HBH26_06750</name>
</gene>
<dbReference type="Pfam" id="PF13649">
    <property type="entry name" value="Methyltransf_25"/>
    <property type="match status" value="1"/>
</dbReference>
<sequence>MTDAAAWTGAVGRSWAAEHARTERAFAAIGATLDAAVTAVAPAAGCAVDLGCGVGGTALALAAVRPELAITGADLSEDLLAIARGRVGGRGGPAFVAGDAVAVAEELAPVDLLVSRHGVMFFADPAASFARLRKACRPGAPLVFSCFRPRRENDWSAAVDAALGLRVPASPGYAPGPYGFADRCFVAGMLARAGWRDAGVAAHDVRYVVGAGADPVADALGFYRRIGTAAAALAAADPATRAAMEARLADLFAARTRDGVVAFTAAIFVWHAVAAGDTE</sequence>
<proteinExistence type="predicted"/>
<keyword evidence="2" id="KW-0489">Methyltransferase</keyword>
<dbReference type="InterPro" id="IPR029063">
    <property type="entry name" value="SAM-dependent_MTases_sf"/>
</dbReference>
<dbReference type="EMBL" id="JAAVJH010000003">
    <property type="protein sequence ID" value="NJR78317.1"/>
    <property type="molecule type" value="Genomic_DNA"/>
</dbReference>
<evidence type="ECO:0000313" key="3">
    <source>
        <dbReference type="Proteomes" id="UP000732399"/>
    </source>
</evidence>
<dbReference type="RefSeq" id="WP_168133820.1">
    <property type="nucleotide sequence ID" value="NZ_JAAVJH010000003.1"/>
</dbReference>
<feature type="domain" description="Methyltransferase" evidence="1">
    <location>
        <begin position="48"/>
        <end position="139"/>
    </location>
</feature>
<dbReference type="Gene3D" id="3.40.50.150">
    <property type="entry name" value="Vaccinia Virus protein VP39"/>
    <property type="match status" value="1"/>
</dbReference>
<accession>A0ABX1CRF6</accession>